<feature type="transmembrane region" description="Helical" evidence="5">
    <location>
        <begin position="111"/>
        <end position="129"/>
    </location>
</feature>
<organism evidence="7 8">
    <name type="scientific">Inhella crocodyli</name>
    <dbReference type="NCBI Taxonomy" id="2499851"/>
    <lineage>
        <taxon>Bacteria</taxon>
        <taxon>Pseudomonadati</taxon>
        <taxon>Pseudomonadota</taxon>
        <taxon>Betaproteobacteria</taxon>
        <taxon>Burkholderiales</taxon>
        <taxon>Sphaerotilaceae</taxon>
        <taxon>Inhella</taxon>
    </lineage>
</organism>
<evidence type="ECO:0000256" key="4">
    <source>
        <dbReference type="ARBA" id="ARBA00023136"/>
    </source>
</evidence>
<dbReference type="PANTHER" id="PTHR43066">
    <property type="entry name" value="RHOMBOID-RELATED PROTEIN"/>
    <property type="match status" value="1"/>
</dbReference>
<feature type="domain" description="Peptidase S54 rhomboid" evidence="6">
    <location>
        <begin position="43"/>
        <end position="183"/>
    </location>
</feature>
<evidence type="ECO:0000313" key="8">
    <source>
        <dbReference type="Proteomes" id="UP000288587"/>
    </source>
</evidence>
<sequence>MHPLPPITKALILACVGFFCLDFLLPEVKYWLALWPVQAAAFMPWQVLTYALMHGDFGHLFFNMLGLYMFGAQVEQYLGPRRYLTLVVVSVLTAALVQLLVTFAAGSFAPTVGISGGVFGLLLVMGLVFGEQMVIPLIPPIPMKMKVLVVIYGAMELLLGVTGRTGIAHFAHLGGMLGAFALMQLWRRPKKRPPLRRVH</sequence>
<dbReference type="RefSeq" id="WP_127680518.1">
    <property type="nucleotide sequence ID" value="NZ_SACM01000001.1"/>
</dbReference>
<keyword evidence="7" id="KW-0378">Hydrolase</keyword>
<dbReference type="OrthoDB" id="9778341at2"/>
<evidence type="ECO:0000313" key="7">
    <source>
        <dbReference type="EMBL" id="RVT87890.1"/>
    </source>
</evidence>
<gene>
    <name evidence="7" type="ORF">EOD73_02405</name>
</gene>
<dbReference type="EMBL" id="SACM01000001">
    <property type="protein sequence ID" value="RVT87890.1"/>
    <property type="molecule type" value="Genomic_DNA"/>
</dbReference>
<name>A0A3S2VIA1_9BURK</name>
<evidence type="ECO:0000259" key="6">
    <source>
        <dbReference type="Pfam" id="PF01694"/>
    </source>
</evidence>
<evidence type="ECO:0000256" key="2">
    <source>
        <dbReference type="ARBA" id="ARBA00022692"/>
    </source>
</evidence>
<dbReference type="SUPFAM" id="SSF144091">
    <property type="entry name" value="Rhomboid-like"/>
    <property type="match status" value="1"/>
</dbReference>
<protein>
    <submittedName>
        <fullName evidence="7">Rhomboid family intramembrane serine protease</fullName>
    </submittedName>
</protein>
<dbReference type="GO" id="GO:0006508">
    <property type="term" value="P:proteolysis"/>
    <property type="evidence" value="ECO:0007669"/>
    <property type="project" value="UniProtKB-KW"/>
</dbReference>
<keyword evidence="7" id="KW-0645">Protease</keyword>
<dbReference type="InterPro" id="IPR035952">
    <property type="entry name" value="Rhomboid-like_sf"/>
</dbReference>
<feature type="transmembrane region" description="Helical" evidence="5">
    <location>
        <begin position="50"/>
        <end position="71"/>
    </location>
</feature>
<dbReference type="Pfam" id="PF01694">
    <property type="entry name" value="Rhomboid"/>
    <property type="match status" value="1"/>
</dbReference>
<feature type="transmembrane region" description="Helical" evidence="5">
    <location>
        <begin position="141"/>
        <end position="161"/>
    </location>
</feature>
<dbReference type="GO" id="GO:0004252">
    <property type="term" value="F:serine-type endopeptidase activity"/>
    <property type="evidence" value="ECO:0007669"/>
    <property type="project" value="InterPro"/>
</dbReference>
<comment type="subcellular location">
    <subcellularLocation>
        <location evidence="1">Membrane</location>
        <topology evidence="1">Multi-pass membrane protein</topology>
    </subcellularLocation>
</comment>
<dbReference type="AlphaFoldDB" id="A0A3S2VIA1"/>
<keyword evidence="8" id="KW-1185">Reference proteome</keyword>
<proteinExistence type="predicted"/>
<feature type="transmembrane region" description="Helical" evidence="5">
    <location>
        <begin position="83"/>
        <end position="105"/>
    </location>
</feature>
<feature type="transmembrane region" description="Helical" evidence="5">
    <location>
        <begin position="167"/>
        <end position="186"/>
    </location>
</feature>
<dbReference type="InterPro" id="IPR022764">
    <property type="entry name" value="Peptidase_S54_rhomboid_dom"/>
</dbReference>
<evidence type="ECO:0000256" key="1">
    <source>
        <dbReference type="ARBA" id="ARBA00004141"/>
    </source>
</evidence>
<dbReference type="PANTHER" id="PTHR43066:SF11">
    <property type="entry name" value="PEPTIDASE S54 RHOMBOID DOMAIN-CONTAINING PROTEIN"/>
    <property type="match status" value="1"/>
</dbReference>
<accession>A0A3S2VIA1</accession>
<dbReference type="Proteomes" id="UP000288587">
    <property type="component" value="Unassembled WGS sequence"/>
</dbReference>
<keyword evidence="3 5" id="KW-1133">Transmembrane helix</keyword>
<dbReference type="GO" id="GO:0016020">
    <property type="term" value="C:membrane"/>
    <property type="evidence" value="ECO:0007669"/>
    <property type="project" value="UniProtKB-SubCell"/>
</dbReference>
<keyword evidence="2 5" id="KW-0812">Transmembrane</keyword>
<evidence type="ECO:0000256" key="3">
    <source>
        <dbReference type="ARBA" id="ARBA00022989"/>
    </source>
</evidence>
<dbReference type="Gene3D" id="1.20.1540.10">
    <property type="entry name" value="Rhomboid-like"/>
    <property type="match status" value="1"/>
</dbReference>
<reference evidence="7 8" key="1">
    <citation type="submission" date="2019-01" db="EMBL/GenBank/DDBJ databases">
        <authorList>
            <person name="Chen W.-M."/>
        </authorList>
    </citation>
    <scope>NUCLEOTIDE SEQUENCE [LARGE SCALE GENOMIC DNA]</scope>
    <source>
        <strain evidence="7 8">CCP-18</strain>
    </source>
</reference>
<comment type="caution">
    <text evidence="7">The sequence shown here is derived from an EMBL/GenBank/DDBJ whole genome shotgun (WGS) entry which is preliminary data.</text>
</comment>
<evidence type="ECO:0000256" key="5">
    <source>
        <dbReference type="SAM" id="Phobius"/>
    </source>
</evidence>
<keyword evidence="4 5" id="KW-0472">Membrane</keyword>